<organism evidence="2">
    <name type="scientific">marine sediment metagenome</name>
    <dbReference type="NCBI Taxonomy" id="412755"/>
    <lineage>
        <taxon>unclassified sequences</taxon>
        <taxon>metagenomes</taxon>
        <taxon>ecological metagenomes</taxon>
    </lineage>
</organism>
<sequence length="240" mass="27632">MGQVFQIINDAVANGMDYVLGWIMYLPRDVRIILVAVATSAILVFVRYLSTDQEWLKRADADQKRLGRLLKQAKRARDKDAKTRHKQTITLIKVKSLKFEGKPLLYAIVPIALLATWCFTRLGFEPPRVGETVELRMFAPNAAIGQHPYLVPEDGLTVEDARWIQEIVKDTKVEPVGVWDTCNDKISSWVRKTLRLKTPPLEGVARWRIKATGTRSEYDLKIRYKDRTYVKKFVVGGRRY</sequence>
<evidence type="ECO:0000256" key="1">
    <source>
        <dbReference type="SAM" id="Phobius"/>
    </source>
</evidence>
<feature type="transmembrane region" description="Helical" evidence="1">
    <location>
        <begin position="30"/>
        <end position="49"/>
    </location>
</feature>
<keyword evidence="1" id="KW-0472">Membrane</keyword>
<dbReference type="EMBL" id="LAZR01027032">
    <property type="protein sequence ID" value="KKL66973.1"/>
    <property type="molecule type" value="Genomic_DNA"/>
</dbReference>
<proteinExistence type="predicted"/>
<accession>A0A0F9DYQ6</accession>
<protein>
    <submittedName>
        <fullName evidence="2">Uncharacterized protein</fullName>
    </submittedName>
</protein>
<dbReference type="AlphaFoldDB" id="A0A0F9DYQ6"/>
<feature type="non-terminal residue" evidence="2">
    <location>
        <position position="240"/>
    </location>
</feature>
<gene>
    <name evidence="2" type="ORF">LCGC14_2139640</name>
</gene>
<keyword evidence="1" id="KW-1133">Transmembrane helix</keyword>
<comment type="caution">
    <text evidence="2">The sequence shown here is derived from an EMBL/GenBank/DDBJ whole genome shotgun (WGS) entry which is preliminary data.</text>
</comment>
<keyword evidence="1" id="KW-0812">Transmembrane</keyword>
<name>A0A0F9DYQ6_9ZZZZ</name>
<evidence type="ECO:0000313" key="2">
    <source>
        <dbReference type="EMBL" id="KKL66973.1"/>
    </source>
</evidence>
<reference evidence="2" key="1">
    <citation type="journal article" date="2015" name="Nature">
        <title>Complex archaea that bridge the gap between prokaryotes and eukaryotes.</title>
        <authorList>
            <person name="Spang A."/>
            <person name="Saw J.H."/>
            <person name="Jorgensen S.L."/>
            <person name="Zaremba-Niedzwiedzka K."/>
            <person name="Martijn J."/>
            <person name="Lind A.E."/>
            <person name="van Eijk R."/>
            <person name="Schleper C."/>
            <person name="Guy L."/>
            <person name="Ettema T.J."/>
        </authorList>
    </citation>
    <scope>NUCLEOTIDE SEQUENCE</scope>
</reference>
<feature type="transmembrane region" description="Helical" evidence="1">
    <location>
        <begin position="104"/>
        <end position="124"/>
    </location>
</feature>